<gene>
    <name evidence="1" type="ORF">CDQ84_17620</name>
</gene>
<sequence length="317" mass="35863">MKKQLKISWDGIQDATGYLFSFAKSLACAVKNSPWSQYAEDIIATSGFGFRMWVSADLCPSATSIWDFEGQKPWVENGGLLCDYAGRYWGQEHIEKEKQREAISIIKSSIDRGIPAVSWDIGVPEWGLITGYDDAMQMFYTLPINADKADPTSPEYNYVQMPYDVLGKRELPILSVLTIKGTSDKAKEDILQDTMKLAVNHLKGGEWCDNAKGLDAYPALIRVFDDNPEIAASWNAEYFLGTYAALKEYVYKYFEKVKMTELSELYKAVFNAWMEAFRIKTNEDATSPEVRARIASLLKSAYENEKKAVQIMESLTT</sequence>
<dbReference type="Proteomes" id="UP000236151">
    <property type="component" value="Unassembled WGS sequence"/>
</dbReference>
<name>A0A2K2F782_9CLOT</name>
<evidence type="ECO:0000313" key="1">
    <source>
        <dbReference type="EMBL" id="PNT95152.1"/>
    </source>
</evidence>
<comment type="caution">
    <text evidence="1">The sequence shown here is derived from an EMBL/GenBank/DDBJ whole genome shotgun (WGS) entry which is preliminary data.</text>
</comment>
<protein>
    <submittedName>
        <fullName evidence="1">Uncharacterized protein</fullName>
    </submittedName>
</protein>
<accession>A0A2K2F782</accession>
<dbReference type="EMBL" id="NIOJ01000074">
    <property type="protein sequence ID" value="PNT95152.1"/>
    <property type="molecule type" value="Genomic_DNA"/>
</dbReference>
<evidence type="ECO:0000313" key="2">
    <source>
        <dbReference type="Proteomes" id="UP000236151"/>
    </source>
</evidence>
<dbReference type="OrthoDB" id="2960956at2"/>
<reference evidence="1 2" key="1">
    <citation type="submission" date="2017-06" db="EMBL/GenBank/DDBJ databases">
        <title>Investigating the central metabolism of Clostridium thermosuccinogenes.</title>
        <authorList>
            <person name="Koendjbiharie J.G."/>
            <person name="van Kranenburg R."/>
        </authorList>
    </citation>
    <scope>NUCLEOTIDE SEQUENCE [LARGE SCALE GENOMIC DNA]</scope>
    <source>
        <strain evidence="1 2">DSM 5806</strain>
    </source>
</reference>
<organism evidence="1 2">
    <name type="scientific">Clostridium thermosuccinogenes</name>
    <dbReference type="NCBI Taxonomy" id="84032"/>
    <lineage>
        <taxon>Bacteria</taxon>
        <taxon>Bacillati</taxon>
        <taxon>Bacillota</taxon>
        <taxon>Clostridia</taxon>
        <taxon>Eubacteriales</taxon>
        <taxon>Clostridiaceae</taxon>
        <taxon>Clostridium</taxon>
    </lineage>
</organism>
<dbReference type="RefSeq" id="WP_103083054.1">
    <property type="nucleotide sequence ID" value="NZ_CP021850.1"/>
</dbReference>
<proteinExistence type="predicted"/>
<dbReference type="AlphaFoldDB" id="A0A2K2F782"/>
<dbReference type="KEGG" id="cthd:CDO33_06350"/>
<keyword evidence="2" id="KW-1185">Reference proteome</keyword>